<organism evidence="2 3">
    <name type="scientific">Mugilogobius chulae</name>
    <name type="common">yellowstripe goby</name>
    <dbReference type="NCBI Taxonomy" id="88201"/>
    <lineage>
        <taxon>Eukaryota</taxon>
        <taxon>Metazoa</taxon>
        <taxon>Chordata</taxon>
        <taxon>Craniata</taxon>
        <taxon>Vertebrata</taxon>
        <taxon>Euteleostomi</taxon>
        <taxon>Actinopterygii</taxon>
        <taxon>Neopterygii</taxon>
        <taxon>Teleostei</taxon>
        <taxon>Neoteleostei</taxon>
        <taxon>Acanthomorphata</taxon>
        <taxon>Gobiaria</taxon>
        <taxon>Gobiiformes</taxon>
        <taxon>Gobioidei</taxon>
        <taxon>Gobiidae</taxon>
        <taxon>Gobionellinae</taxon>
        <taxon>Mugilogobius</taxon>
    </lineage>
</organism>
<evidence type="ECO:0000313" key="2">
    <source>
        <dbReference type="EMBL" id="KAK7878739.1"/>
    </source>
</evidence>
<gene>
    <name evidence="2" type="ORF">WMY93_030978</name>
</gene>
<dbReference type="Pfam" id="PF00078">
    <property type="entry name" value="RVT_1"/>
    <property type="match status" value="1"/>
</dbReference>
<protein>
    <recommendedName>
        <fullName evidence="1">Reverse transcriptase domain-containing protein</fullName>
    </recommendedName>
</protein>
<accession>A0AAW0MPL8</accession>
<dbReference type="Proteomes" id="UP001460270">
    <property type="component" value="Unassembled WGS sequence"/>
</dbReference>
<dbReference type="PANTHER" id="PTHR33332">
    <property type="entry name" value="REVERSE TRANSCRIPTASE DOMAIN-CONTAINING PROTEIN"/>
    <property type="match status" value="1"/>
</dbReference>
<dbReference type="AlphaFoldDB" id="A0AAW0MPL8"/>
<feature type="domain" description="Reverse transcriptase" evidence="1">
    <location>
        <begin position="36"/>
        <end position="109"/>
    </location>
</feature>
<reference evidence="3" key="1">
    <citation type="submission" date="2024-04" db="EMBL/GenBank/DDBJ databases">
        <title>Salinicola lusitanus LLJ914,a marine bacterium isolated from the Okinawa Trough.</title>
        <authorList>
            <person name="Li J."/>
        </authorList>
    </citation>
    <scope>NUCLEOTIDE SEQUENCE [LARGE SCALE GENOMIC DNA]</scope>
</reference>
<dbReference type="EMBL" id="JBBPFD010000489">
    <property type="protein sequence ID" value="KAK7878739.1"/>
    <property type="molecule type" value="Genomic_DNA"/>
</dbReference>
<evidence type="ECO:0000313" key="3">
    <source>
        <dbReference type="Proteomes" id="UP001460270"/>
    </source>
</evidence>
<comment type="caution">
    <text evidence="2">The sequence shown here is derived from an EMBL/GenBank/DDBJ whole genome shotgun (WGS) entry which is preliminary data.</text>
</comment>
<keyword evidence="3" id="KW-1185">Reference proteome</keyword>
<proteinExistence type="predicted"/>
<name>A0AAW0MPL8_9GOBI</name>
<sequence>MVERWTPNTLETQDNSAQLGAANTSLVCDNHGIVKKSIEWFRNYLTDRTQCVIAEGYCSESLTIKKGFPQGSILAPALFTIFINDLGKDKQAKLHLYVDETVVYSEGPSIEVATQNYK</sequence>
<evidence type="ECO:0000259" key="1">
    <source>
        <dbReference type="Pfam" id="PF00078"/>
    </source>
</evidence>
<dbReference type="InterPro" id="IPR000477">
    <property type="entry name" value="RT_dom"/>
</dbReference>